<feature type="compositionally biased region" description="Basic and acidic residues" evidence="2">
    <location>
        <begin position="75"/>
        <end position="92"/>
    </location>
</feature>
<sequence>MAFSEIAYEVTDHVATVTLKRPERLNAFTFTMRGELIEAFDRADADDDVRAVVVTGAGRAFCAGADLGGGGGTFARRDQTSEGKTTEGKTTEGETSDGETSDGETSDGETVDGVPRDGGGTVALRIARSLKPVIGAINGPAVGVGVTMTLPMDVRLASETARFGFVFARRGIVTEAASSWFLPRIVGIAQAMEWAATGRVFPAAEALEGRLVSRVYPADELLPAAYALAREIADNTSAVSVAAVRRLMWSGLSAASPWEAHAADSRLMAELGGAPDSVEGVTAFLEKRPAAFPMKVSQDLPPGVPSWPDDPYRV</sequence>
<proteinExistence type="inferred from homology"/>
<evidence type="ECO:0000256" key="1">
    <source>
        <dbReference type="ARBA" id="ARBA00005254"/>
    </source>
</evidence>
<comment type="similarity">
    <text evidence="1">Belongs to the enoyl-CoA hydratase/isomerase family.</text>
</comment>
<dbReference type="OrthoDB" id="9777711at2"/>
<dbReference type="Proteomes" id="UP000238312">
    <property type="component" value="Unassembled WGS sequence"/>
</dbReference>
<feature type="compositionally biased region" description="Acidic residues" evidence="2">
    <location>
        <begin position="94"/>
        <end position="110"/>
    </location>
</feature>
<name>A0A2T0NBX1_9ACTN</name>
<dbReference type="InterPro" id="IPR029045">
    <property type="entry name" value="ClpP/crotonase-like_dom_sf"/>
</dbReference>
<keyword evidence="4" id="KW-1185">Reference proteome</keyword>
<dbReference type="Gene3D" id="3.90.226.10">
    <property type="entry name" value="2-enoyl-CoA Hydratase, Chain A, domain 1"/>
    <property type="match status" value="1"/>
</dbReference>
<feature type="region of interest" description="Disordered" evidence="2">
    <location>
        <begin position="72"/>
        <end position="118"/>
    </location>
</feature>
<reference evidence="3 4" key="1">
    <citation type="submission" date="2018-03" db="EMBL/GenBank/DDBJ databases">
        <title>Genomic Encyclopedia of Type Strains, Phase III (KMG-III): the genomes of soil and plant-associated and newly described type strains.</title>
        <authorList>
            <person name="Whitman W."/>
        </authorList>
    </citation>
    <scope>NUCLEOTIDE SEQUENCE [LARGE SCALE GENOMIC DNA]</scope>
    <source>
        <strain evidence="3 4">CGMCC 4.7104</strain>
    </source>
</reference>
<evidence type="ECO:0000256" key="2">
    <source>
        <dbReference type="SAM" id="MobiDB-lite"/>
    </source>
</evidence>
<dbReference type="GO" id="GO:0003824">
    <property type="term" value="F:catalytic activity"/>
    <property type="evidence" value="ECO:0007669"/>
    <property type="project" value="UniProtKB-ARBA"/>
</dbReference>
<gene>
    <name evidence="3" type="ORF">B0I32_101454</name>
</gene>
<dbReference type="RefSeq" id="WP_106234447.1">
    <property type="nucleotide sequence ID" value="NZ_PVNG01000001.1"/>
</dbReference>
<dbReference type="InterPro" id="IPR051053">
    <property type="entry name" value="ECH/Chromodomain_protein"/>
</dbReference>
<dbReference type="PANTHER" id="PTHR43684:SF4">
    <property type="entry name" value="ENOYL-COA HYDRATASE_ISOMERASE FAMILY PROTEIN (AFU_ORTHOLOGUE AFUA_1G01890)"/>
    <property type="match status" value="1"/>
</dbReference>
<dbReference type="InterPro" id="IPR001753">
    <property type="entry name" value="Enoyl-CoA_hydra/iso"/>
</dbReference>
<dbReference type="PANTHER" id="PTHR43684">
    <property type="match status" value="1"/>
</dbReference>
<evidence type="ECO:0000313" key="3">
    <source>
        <dbReference type="EMBL" id="PRX70366.1"/>
    </source>
</evidence>
<dbReference type="SUPFAM" id="SSF52096">
    <property type="entry name" value="ClpP/crotonase"/>
    <property type="match status" value="1"/>
</dbReference>
<dbReference type="Pfam" id="PF00378">
    <property type="entry name" value="ECH_1"/>
    <property type="match status" value="2"/>
</dbReference>
<comment type="caution">
    <text evidence="3">The sequence shown here is derived from an EMBL/GenBank/DDBJ whole genome shotgun (WGS) entry which is preliminary data.</text>
</comment>
<dbReference type="CDD" id="cd06558">
    <property type="entry name" value="crotonase-like"/>
    <property type="match status" value="1"/>
</dbReference>
<dbReference type="AlphaFoldDB" id="A0A2T0NBX1"/>
<protein>
    <submittedName>
        <fullName evidence="3">Enoyl-CoA hydratase</fullName>
    </submittedName>
</protein>
<dbReference type="EMBL" id="PVNG01000001">
    <property type="protein sequence ID" value="PRX70366.1"/>
    <property type="molecule type" value="Genomic_DNA"/>
</dbReference>
<dbReference type="NCBIfam" id="NF006109">
    <property type="entry name" value="PRK08260.1"/>
    <property type="match status" value="1"/>
</dbReference>
<evidence type="ECO:0000313" key="4">
    <source>
        <dbReference type="Proteomes" id="UP000238312"/>
    </source>
</evidence>
<accession>A0A2T0NBX1</accession>
<organism evidence="3 4">
    <name type="scientific">Nonomuraea fuscirosea</name>
    <dbReference type="NCBI Taxonomy" id="1291556"/>
    <lineage>
        <taxon>Bacteria</taxon>
        <taxon>Bacillati</taxon>
        <taxon>Actinomycetota</taxon>
        <taxon>Actinomycetes</taxon>
        <taxon>Streptosporangiales</taxon>
        <taxon>Streptosporangiaceae</taxon>
        <taxon>Nonomuraea</taxon>
    </lineage>
</organism>